<dbReference type="PANTHER" id="PTHR13107:SF0">
    <property type="entry name" value="N6-ADENOSINE-METHYLTRANSFERASE NON-CATALYTIC SUBUNIT"/>
    <property type="match status" value="1"/>
</dbReference>
<evidence type="ECO:0000256" key="4">
    <source>
        <dbReference type="ARBA" id="ARBA00049757"/>
    </source>
</evidence>
<reference evidence="6 7" key="1">
    <citation type="submission" date="2023-01" db="EMBL/GenBank/DDBJ databases">
        <authorList>
            <person name="Whitehead M."/>
        </authorList>
    </citation>
    <scope>NUCLEOTIDE SEQUENCE [LARGE SCALE GENOMIC DNA]</scope>
</reference>
<dbReference type="InterPro" id="IPR029063">
    <property type="entry name" value="SAM-dependent_MTases_sf"/>
</dbReference>
<dbReference type="GO" id="GO:0036396">
    <property type="term" value="C:RNA N6-methyladenosine methyltransferase complex"/>
    <property type="evidence" value="ECO:0007669"/>
    <property type="project" value="TreeGrafter"/>
</dbReference>
<keyword evidence="7" id="KW-1185">Reference proteome</keyword>
<dbReference type="Pfam" id="PF05063">
    <property type="entry name" value="MT-A70"/>
    <property type="match status" value="1"/>
</dbReference>
<dbReference type="InterPro" id="IPR007757">
    <property type="entry name" value="MT-A70-like"/>
</dbReference>
<evidence type="ECO:0000313" key="6">
    <source>
        <dbReference type="EMBL" id="CAI6353793.1"/>
    </source>
</evidence>
<comment type="caution">
    <text evidence="6">The sequence shown here is derived from an EMBL/GenBank/DDBJ whole genome shotgun (WGS) entry which is preliminary data.</text>
</comment>
<evidence type="ECO:0000256" key="3">
    <source>
        <dbReference type="ARBA" id="ARBA00032942"/>
    </source>
</evidence>
<dbReference type="Proteomes" id="UP001160148">
    <property type="component" value="Unassembled WGS sequence"/>
</dbReference>
<dbReference type="GO" id="GO:0005634">
    <property type="term" value="C:nucleus"/>
    <property type="evidence" value="ECO:0007669"/>
    <property type="project" value="UniProtKB-SubCell"/>
</dbReference>
<evidence type="ECO:0000256" key="5">
    <source>
        <dbReference type="PROSITE-ProRule" id="PRU00489"/>
    </source>
</evidence>
<accession>A0AAV0WDC4</accession>
<sequence>MSETLRILKKRSKKRKKMIAKTLGFSDVQQLRLALNPYRKTKMQMRSVKKYNTIARSPENTFRDSTPFLKGTISYNPHNDYCQHFIDTGQRPQNFIRDVHLTNRFEELPKLKELVHLKDELVLETATPPMFLKCDLRTYNLENLNVKFDVILVEPPLEEYQQTLGTTKKSLWNWKQVMDLKLNEIAAHRSFIFLWCGSSDGLENGRDCLRHWGFRRCEDICWIQTNIKKFNHLKYLEPNALFQRTKEHCLMGIKGTVRRSTDGDFIHSNIDTDLIISEKNEHGSTEKPSEIFNIIEHFCLGRRRLYLFGCDGTIRPGWLTLGQELTNSNFNIDLYKSYFINGQLTTGCTDRIEELRPKSPPSFNKVPK</sequence>
<dbReference type="PROSITE" id="PS51592">
    <property type="entry name" value="SAM_MTA70L_2"/>
    <property type="match status" value="1"/>
</dbReference>
<dbReference type="InterPro" id="IPR045123">
    <property type="entry name" value="METTL14-like"/>
</dbReference>
<dbReference type="EMBL" id="CARXXK010000002">
    <property type="protein sequence ID" value="CAI6353793.1"/>
    <property type="molecule type" value="Genomic_DNA"/>
</dbReference>
<dbReference type="PROSITE" id="PS51143">
    <property type="entry name" value="MT_A70"/>
    <property type="match status" value="1"/>
</dbReference>
<organism evidence="6 7">
    <name type="scientific">Macrosiphum euphorbiae</name>
    <name type="common">potato aphid</name>
    <dbReference type="NCBI Taxonomy" id="13131"/>
    <lineage>
        <taxon>Eukaryota</taxon>
        <taxon>Metazoa</taxon>
        <taxon>Ecdysozoa</taxon>
        <taxon>Arthropoda</taxon>
        <taxon>Hexapoda</taxon>
        <taxon>Insecta</taxon>
        <taxon>Pterygota</taxon>
        <taxon>Neoptera</taxon>
        <taxon>Paraneoptera</taxon>
        <taxon>Hemiptera</taxon>
        <taxon>Sternorrhyncha</taxon>
        <taxon>Aphidomorpha</taxon>
        <taxon>Aphidoidea</taxon>
        <taxon>Aphididae</taxon>
        <taxon>Macrosiphini</taxon>
        <taxon>Macrosiphum</taxon>
    </lineage>
</organism>
<keyword evidence="2" id="KW-0539">Nucleus</keyword>
<evidence type="ECO:0000256" key="2">
    <source>
        <dbReference type="ARBA" id="ARBA00023242"/>
    </source>
</evidence>
<protein>
    <recommendedName>
        <fullName evidence="4">N(6)-adenosine-methyltransferase non-catalytic subunit METTL14</fullName>
    </recommendedName>
    <alternativeName>
        <fullName evidence="3">Methyltransferase-like protein 14</fullName>
    </alternativeName>
</protein>
<gene>
    <name evidence="6" type="ORF">MEUPH1_LOCUS9871</name>
</gene>
<comment type="subcellular location">
    <subcellularLocation>
        <location evidence="1">Nucleus</location>
    </subcellularLocation>
</comment>
<comment type="similarity">
    <text evidence="5">Belongs to the MT-A70-like family.</text>
</comment>
<evidence type="ECO:0000256" key="1">
    <source>
        <dbReference type="ARBA" id="ARBA00004123"/>
    </source>
</evidence>
<dbReference type="GO" id="GO:0003729">
    <property type="term" value="F:mRNA binding"/>
    <property type="evidence" value="ECO:0007669"/>
    <property type="project" value="TreeGrafter"/>
</dbReference>
<dbReference type="PANTHER" id="PTHR13107">
    <property type="entry name" value="N6-ADENOSINE-METHYLTRANSFERASE NON-CATALYTIC SUBUNIT"/>
    <property type="match status" value="1"/>
</dbReference>
<proteinExistence type="inferred from homology"/>
<dbReference type="AlphaFoldDB" id="A0AAV0WDC4"/>
<evidence type="ECO:0000313" key="7">
    <source>
        <dbReference type="Proteomes" id="UP001160148"/>
    </source>
</evidence>
<name>A0AAV0WDC4_9HEMI</name>
<dbReference type="SUPFAM" id="SSF53335">
    <property type="entry name" value="S-adenosyl-L-methionine-dependent methyltransferases"/>
    <property type="match status" value="1"/>
</dbReference>